<name>A0A0V1F5P9_TRIPS</name>
<feature type="compositionally biased region" description="Polar residues" evidence="1">
    <location>
        <begin position="91"/>
        <end position="102"/>
    </location>
</feature>
<feature type="region of interest" description="Disordered" evidence="1">
    <location>
        <begin position="1"/>
        <end position="102"/>
    </location>
</feature>
<reference evidence="2 3" key="1">
    <citation type="submission" date="2015-01" db="EMBL/GenBank/DDBJ databases">
        <title>Evolution of Trichinella species and genotypes.</title>
        <authorList>
            <person name="Korhonen P.K."/>
            <person name="Edoardo P."/>
            <person name="Giuseppe L.R."/>
            <person name="Gasser R.B."/>
        </authorList>
    </citation>
    <scope>NUCLEOTIDE SEQUENCE [LARGE SCALE GENOMIC DNA]</scope>
    <source>
        <strain evidence="2">ISS470</strain>
    </source>
</reference>
<feature type="compositionally biased region" description="Basic and acidic residues" evidence="1">
    <location>
        <begin position="22"/>
        <end position="36"/>
    </location>
</feature>
<evidence type="ECO:0000256" key="1">
    <source>
        <dbReference type="SAM" id="MobiDB-lite"/>
    </source>
</evidence>
<evidence type="ECO:0000313" key="3">
    <source>
        <dbReference type="Proteomes" id="UP000054995"/>
    </source>
</evidence>
<dbReference type="AlphaFoldDB" id="A0A0V1F5P9"/>
<dbReference type="EMBL" id="JYDT01000267">
    <property type="protein sequence ID" value="KRY81077.1"/>
    <property type="molecule type" value="Genomic_DNA"/>
</dbReference>
<keyword evidence="3" id="KW-1185">Reference proteome</keyword>
<sequence length="102" mass="10841">MVILLSTRGTAGSDIWFRIPPRRNDTAAPKEPRLAPDSRVPVRPRSAGSPRRPRGGAGSPPAGRRDRGPVRRAVRLGKRGAAGKGAALSPVTLNARSCGTWR</sequence>
<protein>
    <submittedName>
        <fullName evidence="2">Uncharacterized protein</fullName>
    </submittedName>
</protein>
<feature type="compositionally biased region" description="Low complexity" evidence="1">
    <location>
        <begin position="38"/>
        <end position="50"/>
    </location>
</feature>
<comment type="caution">
    <text evidence="2">The sequence shown here is derived from an EMBL/GenBank/DDBJ whole genome shotgun (WGS) entry which is preliminary data.</text>
</comment>
<dbReference type="Proteomes" id="UP000054995">
    <property type="component" value="Unassembled WGS sequence"/>
</dbReference>
<evidence type="ECO:0000313" key="2">
    <source>
        <dbReference type="EMBL" id="KRY81077.1"/>
    </source>
</evidence>
<accession>A0A0V1F5P9</accession>
<proteinExistence type="predicted"/>
<organism evidence="2 3">
    <name type="scientific">Trichinella pseudospiralis</name>
    <name type="common">Parasitic roundworm</name>
    <dbReference type="NCBI Taxonomy" id="6337"/>
    <lineage>
        <taxon>Eukaryota</taxon>
        <taxon>Metazoa</taxon>
        <taxon>Ecdysozoa</taxon>
        <taxon>Nematoda</taxon>
        <taxon>Enoplea</taxon>
        <taxon>Dorylaimia</taxon>
        <taxon>Trichinellida</taxon>
        <taxon>Trichinellidae</taxon>
        <taxon>Trichinella</taxon>
    </lineage>
</organism>
<gene>
    <name evidence="2" type="ORF">T4D_5975</name>
</gene>